<dbReference type="SUPFAM" id="SSF52317">
    <property type="entry name" value="Class I glutamine amidotransferase-like"/>
    <property type="match status" value="1"/>
</dbReference>
<gene>
    <name evidence="7" type="ORF">CcCBS67573_g01940</name>
</gene>
<evidence type="ECO:0000256" key="2">
    <source>
        <dbReference type="ARBA" id="ARBA00022801"/>
    </source>
</evidence>
<feature type="transmembrane region" description="Helical" evidence="5">
    <location>
        <begin position="370"/>
        <end position="390"/>
    </location>
</feature>
<dbReference type="Gene3D" id="3.40.50.880">
    <property type="match status" value="1"/>
</dbReference>
<feature type="compositionally biased region" description="Basic and acidic residues" evidence="4">
    <location>
        <begin position="1037"/>
        <end position="1047"/>
    </location>
</feature>
<dbReference type="CDD" id="cd01741">
    <property type="entry name" value="GATase1_1"/>
    <property type="match status" value="1"/>
</dbReference>
<evidence type="ECO:0000256" key="5">
    <source>
        <dbReference type="SAM" id="Phobius"/>
    </source>
</evidence>
<keyword evidence="5" id="KW-0812">Transmembrane</keyword>
<dbReference type="InterPro" id="IPR043573">
    <property type="entry name" value="Fig4-like"/>
</dbReference>
<dbReference type="PANTHER" id="PTHR45738:SF5">
    <property type="entry name" value="POLYPHOSPHOINOSITIDE PHOSPHATASE"/>
    <property type="match status" value="1"/>
</dbReference>
<evidence type="ECO:0000313" key="7">
    <source>
        <dbReference type="EMBL" id="TPX76780.1"/>
    </source>
</evidence>
<feature type="domain" description="SAC" evidence="6">
    <location>
        <begin position="468"/>
        <end position="822"/>
    </location>
</feature>
<reference evidence="7 8" key="1">
    <citation type="journal article" date="2019" name="Sci. Rep.">
        <title>Comparative genomics of chytrid fungi reveal insights into the obligate biotrophic and pathogenic lifestyle of Synchytrium endobioticum.</title>
        <authorList>
            <person name="van de Vossenberg B.T.L.H."/>
            <person name="Warris S."/>
            <person name="Nguyen H.D.T."/>
            <person name="van Gent-Pelzer M.P.E."/>
            <person name="Joly D.L."/>
            <person name="van de Geest H.C."/>
            <person name="Bonants P.J.M."/>
            <person name="Smith D.S."/>
            <person name="Levesque C.A."/>
            <person name="van der Lee T.A.J."/>
        </authorList>
    </citation>
    <scope>NUCLEOTIDE SEQUENCE [LARGE SCALE GENOMIC DNA]</scope>
    <source>
        <strain evidence="7 8">CBS 675.73</strain>
    </source>
</reference>
<accession>A0A507FM44</accession>
<evidence type="ECO:0000256" key="1">
    <source>
        <dbReference type="ARBA" id="ARBA00004308"/>
    </source>
</evidence>
<dbReference type="GO" id="GO:0046856">
    <property type="term" value="P:phosphatidylinositol dephosphorylation"/>
    <property type="evidence" value="ECO:0007669"/>
    <property type="project" value="InterPro"/>
</dbReference>
<dbReference type="Proteomes" id="UP000320333">
    <property type="component" value="Unassembled WGS sequence"/>
</dbReference>
<proteinExistence type="predicted"/>
<dbReference type="PROSITE" id="PS51273">
    <property type="entry name" value="GATASE_TYPE_1"/>
    <property type="match status" value="1"/>
</dbReference>
<dbReference type="Pfam" id="PF02383">
    <property type="entry name" value="Syja_N"/>
    <property type="match status" value="1"/>
</dbReference>
<dbReference type="AlphaFoldDB" id="A0A507FM44"/>
<dbReference type="PROSITE" id="PS50275">
    <property type="entry name" value="SAC"/>
    <property type="match status" value="1"/>
</dbReference>
<name>A0A507FM44_9FUNG</name>
<evidence type="ECO:0000259" key="6">
    <source>
        <dbReference type="PROSITE" id="PS50275"/>
    </source>
</evidence>
<evidence type="ECO:0000256" key="3">
    <source>
        <dbReference type="ARBA" id="ARBA00023136"/>
    </source>
</evidence>
<keyword evidence="3 5" id="KW-0472">Membrane</keyword>
<dbReference type="GO" id="GO:0012505">
    <property type="term" value="C:endomembrane system"/>
    <property type="evidence" value="ECO:0007669"/>
    <property type="project" value="UniProtKB-SubCell"/>
</dbReference>
<keyword evidence="2" id="KW-0378">Hydrolase</keyword>
<dbReference type="InterPro" id="IPR044992">
    <property type="entry name" value="ChyE-like"/>
</dbReference>
<keyword evidence="5" id="KW-1133">Transmembrane helix</keyword>
<dbReference type="PANTHER" id="PTHR45738">
    <property type="entry name" value="POLYPHOSPHOINOSITIDE PHOSPHATASE"/>
    <property type="match status" value="1"/>
</dbReference>
<evidence type="ECO:0000256" key="4">
    <source>
        <dbReference type="SAM" id="MobiDB-lite"/>
    </source>
</evidence>
<dbReference type="EMBL" id="QEAP01000036">
    <property type="protein sequence ID" value="TPX76780.1"/>
    <property type="molecule type" value="Genomic_DNA"/>
</dbReference>
<comment type="caution">
    <text evidence="7">The sequence shown here is derived from an EMBL/GenBank/DDBJ whole genome shotgun (WGS) entry which is preliminary data.</text>
</comment>
<keyword evidence="8" id="KW-1185">Reference proteome</keyword>
<comment type="subcellular location">
    <subcellularLocation>
        <location evidence="1">Endomembrane system</location>
    </subcellularLocation>
</comment>
<sequence length="1199" mass="134410">MTVTNSNRVRVTVIVCDTPAPQILSTEGNYANMFERLMRRAAALSSGSQPASEVLPPKLSSLTVFVLLNSSAVPMGWLQTVSLEFSAVDVAGGEALPTSEEQLDAIDAIIITGSKHGVNDALEWIEPLQQFVRMAAATNRIKVVGVCFGHQIVAAAFGGKVSLNEHGWEVGYTEMQVTPDGKQFLPLQQNTECLRFYSMHKDIVSVCPPGFSNLFSTTICPYQSLVNEKRTVLTIQSHPEYSRSTVSKITKMRRGLGIFEDAFADKVESFLKDEYEVDSEWFSRVIKLTLLTLYETRARFFMVGSTQDEDTFRILKINRSPDPETGALCVSDGRNYGRQEMLDVLAMIESGNAATGGMKRVASCFGIVGIAYNFALLTFGCLALMFLWNISKGFVSFLEGHYMILVTKRSAVALIGGHYIYHIDDTMILGLSGSNDRFDKRQSSDEARYIQSFCQVDLSKNFYLSINSYTYDITNSLQNNMTRSKSTGFNEMFVWNHFLLKNGFDNFDSEWCLPIIYGFVDQAKIPVFGHDIYLTLIARRSRFFAGARFLKRGVNDNGFVANEVETEQIVFDAKTTLFGFPKNGNSGISNPSFTSFLQHRGSIPLYWSQEISQLTPKPPIELNLSDPYYTSTSLHFANLIERYGNPIIVLNLIKSKEKTPRESLLLLEFSNSIEYLNSHLPDDMPKMQYIEWDMARASKSDNAMEVTDTLEEIAEEGIHETGFFHAGREPYANSVRRAEEDASAPIRILGRRQSGIIRTNCIDCLDRTNAAQFMIGKSALGHQLYALGVLSNPYVQFDSDACNLLNGMYQDHGDTIALQYGGSHLVNTMETYRKIGHWTSHSRDMIESIRRYYSNSFTDAEKQDAINLFLGNFIVSSRGPMIWDLPSDYYLHHNPDPLPKARKRSYKAWWINPETAVSDSHDTESAESKESSANLMDFQDFFSEYYRPSALTSFDRLYVCNMNPASSAAAASAGFEGVPGSSYRDPSPFAVRNLSGVSSGTDSEKAKVKNPHGYGACGGLIVVNLKNGGIEEWVRPADKHTSKAKTEESDEASDQLSEEKTAPWWTTKALSMRLLDPQVPVSELREYKRYISQFRPQLVLSMRIPSIHLDAKRSDPVKHPDFELYQTYVSSSHSDASKPLKTLINSRDEEIYSFYATQSGKIGNYVGGGNMSSGIDGRNETEDSRYEAYARWLSNGQYT</sequence>
<dbReference type="InterPro" id="IPR017926">
    <property type="entry name" value="GATASE"/>
</dbReference>
<dbReference type="Pfam" id="PF00117">
    <property type="entry name" value="GATase"/>
    <property type="match status" value="1"/>
</dbReference>
<dbReference type="GO" id="GO:0043813">
    <property type="term" value="F:phosphatidylinositol-3,5-bisphosphate 5-phosphatase activity"/>
    <property type="evidence" value="ECO:0007669"/>
    <property type="project" value="InterPro"/>
</dbReference>
<dbReference type="OrthoDB" id="405996at2759"/>
<protein>
    <recommendedName>
        <fullName evidence="6">SAC domain-containing protein</fullName>
    </recommendedName>
</protein>
<organism evidence="7 8">
    <name type="scientific">Chytriomyces confervae</name>
    <dbReference type="NCBI Taxonomy" id="246404"/>
    <lineage>
        <taxon>Eukaryota</taxon>
        <taxon>Fungi</taxon>
        <taxon>Fungi incertae sedis</taxon>
        <taxon>Chytridiomycota</taxon>
        <taxon>Chytridiomycota incertae sedis</taxon>
        <taxon>Chytridiomycetes</taxon>
        <taxon>Chytridiales</taxon>
        <taxon>Chytriomycetaceae</taxon>
        <taxon>Chytriomyces</taxon>
    </lineage>
</organism>
<evidence type="ECO:0000313" key="8">
    <source>
        <dbReference type="Proteomes" id="UP000320333"/>
    </source>
</evidence>
<dbReference type="InterPro" id="IPR029062">
    <property type="entry name" value="Class_I_gatase-like"/>
</dbReference>
<dbReference type="STRING" id="246404.A0A507FM44"/>
<dbReference type="InterPro" id="IPR002013">
    <property type="entry name" value="SAC_dom"/>
</dbReference>
<feature type="region of interest" description="Disordered" evidence="4">
    <location>
        <begin position="1037"/>
        <end position="1060"/>
    </location>
</feature>